<dbReference type="SUPFAM" id="SSF47413">
    <property type="entry name" value="lambda repressor-like DNA-binding domains"/>
    <property type="match status" value="1"/>
</dbReference>
<keyword evidence="2" id="KW-1185">Reference proteome</keyword>
<protein>
    <submittedName>
        <fullName evidence="1">Addiction module antidote protein</fullName>
    </submittedName>
</protein>
<organism evidence="1 2">
    <name type="scientific">Hoeflea ulvae</name>
    <dbReference type="NCBI Taxonomy" id="2983764"/>
    <lineage>
        <taxon>Bacteria</taxon>
        <taxon>Pseudomonadati</taxon>
        <taxon>Pseudomonadota</taxon>
        <taxon>Alphaproteobacteria</taxon>
        <taxon>Hyphomicrobiales</taxon>
        <taxon>Rhizobiaceae</taxon>
        <taxon>Hoeflea</taxon>
    </lineage>
</organism>
<dbReference type="CDD" id="cd00093">
    <property type="entry name" value="HTH_XRE"/>
    <property type="match status" value="1"/>
</dbReference>
<dbReference type="RefSeq" id="WP_267612384.1">
    <property type="nucleotide sequence ID" value="NZ_JAOVZQ010000001.1"/>
</dbReference>
<gene>
    <name evidence="1" type="ORF">OEG82_10400</name>
</gene>
<sequence length="96" mass="10079">MTFATQPFDAAEFLDSPEMVSAYLDVALAEDDPALFAAALGDIAKARGMSDIARSAGVTREALYKALSEKGDPRMSTLFGVIKALGLKVKVVPEGA</sequence>
<dbReference type="Proteomes" id="UP001081283">
    <property type="component" value="Unassembled WGS sequence"/>
</dbReference>
<dbReference type="EMBL" id="JAOVZQ010000001">
    <property type="protein sequence ID" value="MCY0094432.1"/>
    <property type="molecule type" value="Genomic_DNA"/>
</dbReference>
<evidence type="ECO:0000313" key="1">
    <source>
        <dbReference type="EMBL" id="MCY0094432.1"/>
    </source>
</evidence>
<dbReference type="InterPro" id="IPR014057">
    <property type="entry name" value="HI1420"/>
</dbReference>
<evidence type="ECO:0000313" key="2">
    <source>
        <dbReference type="Proteomes" id="UP001081283"/>
    </source>
</evidence>
<dbReference type="PANTHER" id="PTHR40275:SF1">
    <property type="entry name" value="SSL7038 PROTEIN"/>
    <property type="match status" value="1"/>
</dbReference>
<dbReference type="InterPro" id="IPR001387">
    <property type="entry name" value="Cro/C1-type_HTH"/>
</dbReference>
<comment type="caution">
    <text evidence="1">The sequence shown here is derived from an EMBL/GenBank/DDBJ whole genome shotgun (WGS) entry which is preliminary data.</text>
</comment>
<dbReference type="InterPro" id="IPR010982">
    <property type="entry name" value="Lambda_DNA-bd_dom_sf"/>
</dbReference>
<proteinExistence type="predicted"/>
<dbReference type="NCBIfam" id="TIGR02684">
    <property type="entry name" value="dnstrm_HI1420"/>
    <property type="match status" value="1"/>
</dbReference>
<reference evidence="1" key="1">
    <citation type="submission" date="2022-10" db="EMBL/GenBank/DDBJ databases">
        <title>Hoeflea sp. J2-29, isolated from marine algae.</title>
        <authorList>
            <person name="Kristyanto S."/>
            <person name="Kim J.M."/>
            <person name="Jeon C.O."/>
        </authorList>
    </citation>
    <scope>NUCLEOTIDE SEQUENCE</scope>
    <source>
        <strain evidence="1">J2-29</strain>
    </source>
</reference>
<dbReference type="PANTHER" id="PTHR40275">
    <property type="entry name" value="SSL7038 PROTEIN"/>
    <property type="match status" value="1"/>
</dbReference>
<accession>A0ABT3YEW3</accession>
<dbReference type="Pfam" id="PF21716">
    <property type="entry name" value="dnstrm_HI1420"/>
    <property type="match status" value="1"/>
</dbReference>
<name>A0ABT3YEW3_9HYPH</name>